<gene>
    <name evidence="2" type="ORF">ACFFGN_01615</name>
</gene>
<dbReference type="PROSITE" id="PS51257">
    <property type="entry name" value="PROKAR_LIPOPROTEIN"/>
    <property type="match status" value="1"/>
</dbReference>
<dbReference type="PANTHER" id="PTHR36933">
    <property type="entry name" value="SLL0788 PROTEIN"/>
    <property type="match status" value="1"/>
</dbReference>
<evidence type="ECO:0000313" key="2">
    <source>
        <dbReference type="EMBL" id="MFC0622740.1"/>
    </source>
</evidence>
<dbReference type="Pfam" id="PF03713">
    <property type="entry name" value="DUF305"/>
    <property type="match status" value="1"/>
</dbReference>
<dbReference type="Gene3D" id="1.20.1260.10">
    <property type="match status" value="1"/>
</dbReference>
<organism evidence="2 3">
    <name type="scientific">Kribbella deserti</name>
    <dbReference type="NCBI Taxonomy" id="1926257"/>
    <lineage>
        <taxon>Bacteria</taxon>
        <taxon>Bacillati</taxon>
        <taxon>Actinomycetota</taxon>
        <taxon>Actinomycetes</taxon>
        <taxon>Propionibacteriales</taxon>
        <taxon>Kribbellaceae</taxon>
        <taxon>Kribbella</taxon>
    </lineage>
</organism>
<name>A0ABV6QDM5_9ACTN</name>
<dbReference type="Proteomes" id="UP001589890">
    <property type="component" value="Unassembled WGS sequence"/>
</dbReference>
<evidence type="ECO:0000259" key="1">
    <source>
        <dbReference type="Pfam" id="PF03713"/>
    </source>
</evidence>
<proteinExistence type="predicted"/>
<dbReference type="RefSeq" id="WP_380043417.1">
    <property type="nucleotide sequence ID" value="NZ_JBHLTC010000001.1"/>
</dbReference>
<feature type="domain" description="DUF305" evidence="1">
    <location>
        <begin position="46"/>
        <end position="181"/>
    </location>
</feature>
<protein>
    <submittedName>
        <fullName evidence="2">DUF305 domain-containing protein</fullName>
    </submittedName>
</protein>
<comment type="caution">
    <text evidence="2">The sequence shown here is derived from an EMBL/GenBank/DDBJ whole genome shotgun (WGS) entry which is preliminary data.</text>
</comment>
<sequence>MKWLCVVCVLLVAGCGRSEPAAVAPDHAGHQTAQPVVGDNAFNPTDLAWLQLMIPMDEQLLRVLDLAARHTVDPELRRLAAGTANDRRAELARLKALRAKAKAPTANQHAGHDMPGMMTEPEVVALSNTRGAAFDRLFAKNLREHAELSIVVAKSVATAGKHPEVKSLAASIVETRTAQLTLLPPK</sequence>
<reference evidence="2 3" key="1">
    <citation type="submission" date="2024-09" db="EMBL/GenBank/DDBJ databases">
        <authorList>
            <person name="Sun Q."/>
            <person name="Mori K."/>
        </authorList>
    </citation>
    <scope>NUCLEOTIDE SEQUENCE [LARGE SCALE GENOMIC DNA]</scope>
    <source>
        <strain evidence="2 3">CGMCC 1.15906</strain>
    </source>
</reference>
<dbReference type="InterPro" id="IPR012347">
    <property type="entry name" value="Ferritin-like"/>
</dbReference>
<accession>A0ABV6QDM5</accession>
<evidence type="ECO:0000313" key="3">
    <source>
        <dbReference type="Proteomes" id="UP001589890"/>
    </source>
</evidence>
<dbReference type="EMBL" id="JBHLTC010000001">
    <property type="protein sequence ID" value="MFC0622740.1"/>
    <property type="molecule type" value="Genomic_DNA"/>
</dbReference>
<dbReference type="InterPro" id="IPR005183">
    <property type="entry name" value="DUF305_CopM-like"/>
</dbReference>
<dbReference type="PANTHER" id="PTHR36933:SF1">
    <property type="entry name" value="SLL0788 PROTEIN"/>
    <property type="match status" value="1"/>
</dbReference>
<keyword evidence="3" id="KW-1185">Reference proteome</keyword>